<proteinExistence type="predicted"/>
<evidence type="ECO:0000313" key="3">
    <source>
        <dbReference type="Proteomes" id="UP000218164"/>
    </source>
</evidence>
<keyword evidence="1" id="KW-1133">Transmembrane helix</keyword>
<protein>
    <submittedName>
        <fullName evidence="2">Uncharacterized protein</fullName>
    </submittedName>
</protein>
<dbReference type="EMBL" id="LMVP01000220">
    <property type="protein sequence ID" value="PAV12600.1"/>
    <property type="molecule type" value="Genomic_DNA"/>
</dbReference>
<keyword evidence="1" id="KW-0472">Membrane</keyword>
<feature type="transmembrane region" description="Helical" evidence="1">
    <location>
        <begin position="20"/>
        <end position="40"/>
    </location>
</feature>
<dbReference type="AlphaFoldDB" id="A0A2A2HTJ1"/>
<dbReference type="Proteomes" id="UP000218164">
    <property type="component" value="Unassembled WGS sequence"/>
</dbReference>
<organism evidence="2 3">
    <name type="scientific">Methanosarcina spelaei</name>
    <dbReference type="NCBI Taxonomy" id="1036679"/>
    <lineage>
        <taxon>Archaea</taxon>
        <taxon>Methanobacteriati</taxon>
        <taxon>Methanobacteriota</taxon>
        <taxon>Stenosarchaea group</taxon>
        <taxon>Methanomicrobia</taxon>
        <taxon>Methanosarcinales</taxon>
        <taxon>Methanosarcinaceae</taxon>
        <taxon>Methanosarcina</taxon>
    </lineage>
</organism>
<name>A0A2A2HTJ1_9EURY</name>
<evidence type="ECO:0000313" key="2">
    <source>
        <dbReference type="EMBL" id="PAV12600.1"/>
    </source>
</evidence>
<comment type="caution">
    <text evidence="2">The sequence shown here is derived from an EMBL/GenBank/DDBJ whole genome shotgun (WGS) entry which is preliminary data.</text>
</comment>
<gene>
    <name evidence="2" type="ORF">ASJ81_20185</name>
</gene>
<evidence type="ECO:0000256" key="1">
    <source>
        <dbReference type="SAM" id="Phobius"/>
    </source>
</evidence>
<keyword evidence="1" id="KW-0812">Transmembrane</keyword>
<sequence length="72" mass="7919">MAVTLFVAVSITETVVAPLFVIYAYLAVLEVPCAVAADVVDNVKIKNKTMVVEAKATEHSFLFIFIVLLRYV</sequence>
<accession>A0A2A2HTJ1</accession>
<keyword evidence="3" id="KW-1185">Reference proteome</keyword>
<reference evidence="2 3" key="1">
    <citation type="journal article" date="2017" name="BMC Genomics">
        <title>Genomic analysis of methanogenic archaea reveals a shift towards energy conservation.</title>
        <authorList>
            <person name="Gilmore S.P."/>
            <person name="Henske J.K."/>
            <person name="Sexton J.A."/>
            <person name="Solomon K.V."/>
            <person name="Seppala S."/>
            <person name="Yoo J.I."/>
            <person name="Huyett L.M."/>
            <person name="Pressman A."/>
            <person name="Cogan J.Z."/>
            <person name="Kivenson V."/>
            <person name="Peng X."/>
            <person name="Tan Y."/>
            <person name="Valentine D.L."/>
            <person name="O'Malley M.A."/>
        </authorList>
    </citation>
    <scope>NUCLEOTIDE SEQUENCE [LARGE SCALE GENOMIC DNA]</scope>
    <source>
        <strain evidence="2 3">MC-15</strain>
    </source>
</reference>